<evidence type="ECO:0000313" key="7">
    <source>
        <dbReference type="Proteomes" id="UP000603715"/>
    </source>
</evidence>
<accession>A0A9Q3YSC0</accession>
<dbReference type="Proteomes" id="UP000603715">
    <property type="component" value="Unassembled WGS sequence"/>
</dbReference>
<dbReference type="SUPFAM" id="SSF48403">
    <property type="entry name" value="Ankyrin repeat"/>
    <property type="match status" value="1"/>
</dbReference>
<protein>
    <submittedName>
        <fullName evidence="6">Ankyrin repeat domain-containing protein</fullName>
    </submittedName>
</protein>
<keyword evidence="7" id="KW-1185">Reference proteome</keyword>
<gene>
    <name evidence="5" type="ORF">IEW27_08380</name>
    <name evidence="6" type="ORF">LNP80_15690</name>
</gene>
<dbReference type="PROSITE" id="PS50297">
    <property type="entry name" value="ANK_REP_REGION"/>
    <property type="match status" value="1"/>
</dbReference>
<keyword evidence="2 3" id="KW-0040">ANK repeat</keyword>
<sequence length="144" mass="16433">MKKIITTSLLFGITIFSNGLFAQELSGDKMKIFQTDKLEDIKKVFKKDDFTKCFKIKETSYDLLALSVRYERTNVFNYILSNKPDVNKSCSDVTPLMYAAMYGHMDITKILLKHGAKKDTKDKNGMTAKDYAVKNKHDAVAMIL</sequence>
<evidence type="ECO:0000313" key="5">
    <source>
        <dbReference type="EMBL" id="MBD3904607.1"/>
    </source>
</evidence>
<reference evidence="5" key="3">
    <citation type="submission" date="2024-05" db="EMBL/GenBank/DDBJ databases">
        <title>Description of novel Chryseobacterium sp. strain C-2.</title>
        <authorList>
            <person name="Saticioglu I.B."/>
        </authorList>
    </citation>
    <scope>NUCLEOTIDE SEQUENCE</scope>
    <source>
        <strain evidence="5">C-2</strain>
    </source>
</reference>
<proteinExistence type="predicted"/>
<dbReference type="Proteomes" id="UP001107960">
    <property type="component" value="Unassembled WGS sequence"/>
</dbReference>
<keyword evidence="4" id="KW-0732">Signal</keyword>
<dbReference type="PANTHER" id="PTHR24198:SF165">
    <property type="entry name" value="ANKYRIN REPEAT-CONTAINING PROTEIN-RELATED"/>
    <property type="match status" value="1"/>
</dbReference>
<feature type="repeat" description="ANK" evidence="3">
    <location>
        <begin position="91"/>
        <end position="123"/>
    </location>
</feature>
<dbReference type="InterPro" id="IPR036770">
    <property type="entry name" value="Ankyrin_rpt-contain_sf"/>
</dbReference>
<evidence type="ECO:0000313" key="6">
    <source>
        <dbReference type="EMBL" id="MCC9035679.1"/>
    </source>
</evidence>
<name>A0A9Q3YSC0_9FLAO</name>
<dbReference type="EMBL" id="JACXXP010000007">
    <property type="protein sequence ID" value="MBD3904607.1"/>
    <property type="molecule type" value="Genomic_DNA"/>
</dbReference>
<feature type="signal peptide" evidence="4">
    <location>
        <begin position="1"/>
        <end position="22"/>
    </location>
</feature>
<dbReference type="Gene3D" id="1.25.40.20">
    <property type="entry name" value="Ankyrin repeat-containing domain"/>
    <property type="match status" value="1"/>
</dbReference>
<keyword evidence="1" id="KW-0677">Repeat</keyword>
<feature type="chain" id="PRO_5040286774" evidence="4">
    <location>
        <begin position="23"/>
        <end position="144"/>
    </location>
</feature>
<dbReference type="EMBL" id="JAJJML010000001">
    <property type="protein sequence ID" value="MCC9035679.1"/>
    <property type="molecule type" value="Genomic_DNA"/>
</dbReference>
<evidence type="ECO:0000256" key="1">
    <source>
        <dbReference type="ARBA" id="ARBA00022737"/>
    </source>
</evidence>
<dbReference type="PANTHER" id="PTHR24198">
    <property type="entry name" value="ANKYRIN REPEAT AND PROTEIN KINASE DOMAIN-CONTAINING PROTEIN"/>
    <property type="match status" value="1"/>
</dbReference>
<reference evidence="6" key="1">
    <citation type="submission" date="2021-11" db="EMBL/GenBank/DDBJ databases">
        <title>Description of novel Chryseobacterium species.</title>
        <authorList>
            <person name="Saticioglu I.B."/>
            <person name="Ay H."/>
            <person name="Altun S."/>
            <person name="Duman M."/>
        </authorList>
    </citation>
    <scope>NUCLEOTIDE SEQUENCE</scope>
    <source>
        <strain evidence="6">C-39</strain>
    </source>
</reference>
<dbReference type="AlphaFoldDB" id="A0A9Q3YSC0"/>
<evidence type="ECO:0000256" key="4">
    <source>
        <dbReference type="SAM" id="SignalP"/>
    </source>
</evidence>
<evidence type="ECO:0000313" key="8">
    <source>
        <dbReference type="Proteomes" id="UP001107960"/>
    </source>
</evidence>
<reference evidence="7" key="2">
    <citation type="submission" date="2023-07" db="EMBL/GenBank/DDBJ databases">
        <title>Description of novel Chryseobacterium sp. strain C-2.</title>
        <authorList>
            <person name="Saticioglu I.B."/>
        </authorList>
    </citation>
    <scope>NUCLEOTIDE SEQUENCE [LARGE SCALE GENOMIC DNA]</scope>
    <source>
        <strain evidence="7">C-2</strain>
    </source>
</reference>
<evidence type="ECO:0000256" key="3">
    <source>
        <dbReference type="PROSITE-ProRule" id="PRU00023"/>
    </source>
</evidence>
<dbReference type="SMART" id="SM00248">
    <property type="entry name" value="ANK"/>
    <property type="match status" value="2"/>
</dbReference>
<organism evidence="6 8">
    <name type="scientific">Chryseobacterium muglaense</name>
    <dbReference type="NCBI Taxonomy" id="2893752"/>
    <lineage>
        <taxon>Bacteria</taxon>
        <taxon>Pseudomonadati</taxon>
        <taxon>Bacteroidota</taxon>
        <taxon>Flavobacteriia</taxon>
        <taxon>Flavobacteriales</taxon>
        <taxon>Weeksellaceae</taxon>
        <taxon>Chryseobacterium group</taxon>
        <taxon>Chryseobacterium</taxon>
    </lineage>
</organism>
<dbReference type="RefSeq" id="WP_191179148.1">
    <property type="nucleotide sequence ID" value="NZ_JACXXP010000007.1"/>
</dbReference>
<dbReference type="PROSITE" id="PS50088">
    <property type="entry name" value="ANK_REPEAT"/>
    <property type="match status" value="1"/>
</dbReference>
<comment type="caution">
    <text evidence="6">The sequence shown here is derived from an EMBL/GenBank/DDBJ whole genome shotgun (WGS) entry which is preliminary data.</text>
</comment>
<dbReference type="InterPro" id="IPR002110">
    <property type="entry name" value="Ankyrin_rpt"/>
</dbReference>
<dbReference type="Pfam" id="PF12796">
    <property type="entry name" value="Ank_2"/>
    <property type="match status" value="1"/>
</dbReference>
<evidence type="ECO:0000256" key="2">
    <source>
        <dbReference type="ARBA" id="ARBA00023043"/>
    </source>
</evidence>